<name>A0A084F051_9BACT</name>
<comment type="subcellular location">
    <subcellularLocation>
        <location evidence="5">Cytoplasm</location>
    </subcellularLocation>
</comment>
<evidence type="ECO:0000313" key="8">
    <source>
        <dbReference type="Proteomes" id="UP000028537"/>
    </source>
</evidence>
<dbReference type="InterPro" id="IPR012337">
    <property type="entry name" value="RNaseH-like_sf"/>
</dbReference>
<dbReference type="Proteomes" id="UP000028537">
    <property type="component" value="Unassembled WGS sequence"/>
</dbReference>
<accession>A0A084F051</accession>
<feature type="domain" description="YqgF/RNase H-like" evidence="6">
    <location>
        <begin position="1"/>
        <end position="107"/>
    </location>
</feature>
<dbReference type="PANTHER" id="PTHR33317:SF4">
    <property type="entry name" value="POLYNUCLEOTIDYL TRANSFERASE, RIBONUCLEASE H-LIKE SUPERFAMILY PROTEIN"/>
    <property type="match status" value="1"/>
</dbReference>
<keyword evidence="4 5" id="KW-0378">Hydrolase</keyword>
<evidence type="ECO:0000259" key="6">
    <source>
        <dbReference type="SMART" id="SM00732"/>
    </source>
</evidence>
<dbReference type="Pfam" id="PF03652">
    <property type="entry name" value="RuvX"/>
    <property type="match status" value="1"/>
</dbReference>
<dbReference type="eggNOG" id="COG0816">
    <property type="taxonomic scope" value="Bacteria"/>
</dbReference>
<keyword evidence="1 5" id="KW-0963">Cytoplasm</keyword>
<dbReference type="AlphaFoldDB" id="A0A084F051"/>
<keyword evidence="8" id="KW-1185">Reference proteome</keyword>
<comment type="caution">
    <text evidence="7">The sequence shown here is derived from an EMBL/GenBank/DDBJ whole genome shotgun (WGS) entry which is preliminary data.</text>
</comment>
<organism evidence="7 8">
    <name type="scientific">Ureaplasma diversum NCTC 246</name>
    <dbReference type="NCBI Taxonomy" id="1188241"/>
    <lineage>
        <taxon>Bacteria</taxon>
        <taxon>Bacillati</taxon>
        <taxon>Mycoplasmatota</taxon>
        <taxon>Mycoplasmoidales</taxon>
        <taxon>Mycoplasmoidaceae</taxon>
        <taxon>Ureaplasma</taxon>
    </lineage>
</organism>
<dbReference type="PANTHER" id="PTHR33317">
    <property type="entry name" value="POLYNUCLEOTIDYL TRANSFERASE, RIBONUCLEASE H-LIKE SUPERFAMILY PROTEIN"/>
    <property type="match status" value="1"/>
</dbReference>
<keyword evidence="2 5" id="KW-0690">Ribosome biogenesis</keyword>
<reference evidence="7 8" key="1">
    <citation type="submission" date="2014-02" db="EMBL/GenBank/DDBJ databases">
        <title>Genome sequence of Ureaplasma diversum strain 246.</title>
        <authorList>
            <person name="Sirand-Pugnet P."/>
            <person name="Breton M."/>
            <person name="Dordet-Frisoni E."/>
            <person name="Baranowski E."/>
            <person name="Barre A."/>
            <person name="Couture C."/>
            <person name="Dupuy V."/>
            <person name="Gaurivaud P."/>
            <person name="Jacob D."/>
            <person name="Lemaitre C."/>
            <person name="Manso-Silvan L."/>
            <person name="Nikolski M."/>
            <person name="Nouvel L.-X."/>
            <person name="Poumarat F."/>
            <person name="Tardy F."/>
            <person name="Thebault P."/>
            <person name="Theil S."/>
            <person name="Citti C."/>
            <person name="Thiaucourt F."/>
            <person name="Blanchard A."/>
        </authorList>
    </citation>
    <scope>NUCLEOTIDE SEQUENCE [LARGE SCALE GENOMIC DNA]</scope>
    <source>
        <strain evidence="7 8">NCTC 246</strain>
    </source>
</reference>
<evidence type="ECO:0000313" key="7">
    <source>
        <dbReference type="EMBL" id="KEZ23593.1"/>
    </source>
</evidence>
<dbReference type="GO" id="GO:0000967">
    <property type="term" value="P:rRNA 5'-end processing"/>
    <property type="evidence" value="ECO:0007669"/>
    <property type="project" value="UniProtKB-UniRule"/>
</dbReference>
<dbReference type="RefSeq" id="WP_038102312.1">
    <property type="nucleotide sequence ID" value="NZ_JFDP01000037.1"/>
</dbReference>
<dbReference type="EMBL" id="JFDP01000037">
    <property type="protein sequence ID" value="KEZ23593.1"/>
    <property type="molecule type" value="Genomic_DNA"/>
</dbReference>
<dbReference type="Gene3D" id="3.30.420.140">
    <property type="entry name" value="YqgF/RNase H-like domain"/>
    <property type="match status" value="1"/>
</dbReference>
<comment type="similarity">
    <text evidence="5">Belongs to the YqgF HJR family.</text>
</comment>
<protein>
    <recommendedName>
        <fullName evidence="5">Putative pre-16S rRNA nuclease</fullName>
        <ecNumber evidence="5">3.1.-.-</ecNumber>
    </recommendedName>
</protein>
<dbReference type="SMART" id="SM00732">
    <property type="entry name" value="YqgFc"/>
    <property type="match status" value="1"/>
</dbReference>
<dbReference type="HAMAP" id="MF_00651">
    <property type="entry name" value="Nuclease_YqgF"/>
    <property type="match status" value="1"/>
</dbReference>
<dbReference type="InterPro" id="IPR005227">
    <property type="entry name" value="YqgF"/>
</dbReference>
<sequence length="141" mass="16362">MRKLGLDLGTKTCGFAISDELGIIASGLENFTYEELNTISVIERIKYWLNQYQNQVDTIILGYPTNVYDGSKNERTLYIEAFYSLLKEHFTDLKIVYMDERFSTRIATQRLKDCNLKAAKIKKIKDKMSAVVILESYLNQR</sequence>
<dbReference type="CDD" id="cd16964">
    <property type="entry name" value="YqgF"/>
    <property type="match status" value="1"/>
</dbReference>
<evidence type="ECO:0000256" key="3">
    <source>
        <dbReference type="ARBA" id="ARBA00022722"/>
    </source>
</evidence>
<evidence type="ECO:0000256" key="2">
    <source>
        <dbReference type="ARBA" id="ARBA00022517"/>
    </source>
</evidence>
<dbReference type="OrthoDB" id="9796140at2"/>
<dbReference type="EC" id="3.1.-.-" evidence="5"/>
<dbReference type="NCBIfam" id="TIGR00250">
    <property type="entry name" value="RNAse_H_YqgF"/>
    <property type="match status" value="1"/>
</dbReference>
<dbReference type="SUPFAM" id="SSF53098">
    <property type="entry name" value="Ribonuclease H-like"/>
    <property type="match status" value="1"/>
</dbReference>
<dbReference type="InterPro" id="IPR037027">
    <property type="entry name" value="YqgF/RNaseH-like_dom_sf"/>
</dbReference>
<dbReference type="GO" id="GO:0005829">
    <property type="term" value="C:cytosol"/>
    <property type="evidence" value="ECO:0007669"/>
    <property type="project" value="TreeGrafter"/>
</dbReference>
<keyword evidence="3 5" id="KW-0540">Nuclease</keyword>
<dbReference type="GO" id="GO:0004518">
    <property type="term" value="F:nuclease activity"/>
    <property type="evidence" value="ECO:0007669"/>
    <property type="project" value="UniProtKB-KW"/>
</dbReference>
<dbReference type="GO" id="GO:0016788">
    <property type="term" value="F:hydrolase activity, acting on ester bonds"/>
    <property type="evidence" value="ECO:0007669"/>
    <property type="project" value="UniProtKB-UniRule"/>
</dbReference>
<evidence type="ECO:0000256" key="4">
    <source>
        <dbReference type="ARBA" id="ARBA00022801"/>
    </source>
</evidence>
<comment type="function">
    <text evidence="5">Could be a nuclease involved in processing of the 5'-end of pre-16S rRNA.</text>
</comment>
<gene>
    <name evidence="7" type="ORF">UDIV_2430</name>
</gene>
<proteinExistence type="inferred from homology"/>
<dbReference type="InterPro" id="IPR006641">
    <property type="entry name" value="YqgF/RNaseH-like_dom"/>
</dbReference>
<evidence type="ECO:0000256" key="5">
    <source>
        <dbReference type="HAMAP-Rule" id="MF_00651"/>
    </source>
</evidence>
<evidence type="ECO:0000256" key="1">
    <source>
        <dbReference type="ARBA" id="ARBA00022490"/>
    </source>
</evidence>